<dbReference type="Proteomes" id="UP001172680">
    <property type="component" value="Unassembled WGS sequence"/>
</dbReference>
<dbReference type="EMBL" id="JAPDRP010000026">
    <property type="protein sequence ID" value="KAJ9635798.1"/>
    <property type="molecule type" value="Genomic_DNA"/>
</dbReference>
<protein>
    <submittedName>
        <fullName evidence="1">Peptidyl-prolyl cis-trans isomerase cpr6</fullName>
        <ecNumber evidence="1">5.2.1.8</ecNumber>
    </submittedName>
</protein>
<comment type="caution">
    <text evidence="1">The sequence shown here is derived from an EMBL/GenBank/DDBJ whole genome shotgun (WGS) entry which is preliminary data.</text>
</comment>
<keyword evidence="2" id="KW-1185">Reference proteome</keyword>
<keyword evidence="1" id="KW-0413">Isomerase</keyword>
<reference evidence="1" key="1">
    <citation type="submission" date="2022-10" db="EMBL/GenBank/DDBJ databases">
        <title>Culturing micro-colonial fungi from biological soil crusts in the Mojave desert and describing Neophaeococcomyces mojavensis, and introducing the new genera and species Taxawa tesnikishii.</title>
        <authorList>
            <person name="Kurbessoian T."/>
            <person name="Stajich J.E."/>
        </authorList>
    </citation>
    <scope>NUCLEOTIDE SEQUENCE</scope>
    <source>
        <strain evidence="1">JES_115</strain>
    </source>
</reference>
<organism evidence="1 2">
    <name type="scientific">Coniosporium tulheliwenetii</name>
    <dbReference type="NCBI Taxonomy" id="3383036"/>
    <lineage>
        <taxon>Eukaryota</taxon>
        <taxon>Fungi</taxon>
        <taxon>Dikarya</taxon>
        <taxon>Ascomycota</taxon>
        <taxon>Pezizomycotina</taxon>
        <taxon>Dothideomycetes</taxon>
        <taxon>Dothideomycetes incertae sedis</taxon>
        <taxon>Coniosporium</taxon>
    </lineage>
</organism>
<evidence type="ECO:0000313" key="1">
    <source>
        <dbReference type="EMBL" id="KAJ9635798.1"/>
    </source>
</evidence>
<proteinExistence type="predicted"/>
<sequence length="173" mass="18763">MSPFHRIIDEFMIQGGDITKGDGTGGDSIYGGEFEDENIGWREIDTAGLVCMANRGKNTNSSHNLSALRHEHGHLRLARPPQAQEIWLSIPLPITLKRTHATLSISTPPSGQKISPVQLNLSIARDSTRPASAAVTGQHSFAITRERESTVQASEKKEYAAFAVAFSGTAKEP</sequence>
<gene>
    <name evidence="1" type="primary">CPR6</name>
    <name evidence="1" type="ORF">H2199_008150</name>
</gene>
<accession>A0ACC2YKA8</accession>
<dbReference type="EC" id="5.2.1.8" evidence="1"/>
<name>A0ACC2YKA8_9PEZI</name>
<evidence type="ECO:0000313" key="2">
    <source>
        <dbReference type="Proteomes" id="UP001172680"/>
    </source>
</evidence>